<evidence type="ECO:0000256" key="2">
    <source>
        <dbReference type="SAM" id="Phobius"/>
    </source>
</evidence>
<keyword evidence="4" id="KW-1185">Reference proteome</keyword>
<evidence type="ECO:0000256" key="1">
    <source>
        <dbReference type="SAM" id="MobiDB-lite"/>
    </source>
</evidence>
<name>A0A9P9JIN7_9HYPO</name>
<sequence>MESATIVIVVIGVLFILGLMVALTSKIFAANEGQAARRARAHRWRQTRGEQQDWTPPSEHRWMPAARQQERPLPDDVELNFRDSATTLQKPPRAVLTASGGRRPGSC</sequence>
<gene>
    <name evidence="3" type="ORF">B0J13DRAFT_617118</name>
</gene>
<evidence type="ECO:0000313" key="4">
    <source>
        <dbReference type="Proteomes" id="UP000717696"/>
    </source>
</evidence>
<comment type="caution">
    <text evidence="3">The sequence shown here is derived from an EMBL/GenBank/DDBJ whole genome shotgun (WGS) entry which is preliminary data.</text>
</comment>
<evidence type="ECO:0000313" key="3">
    <source>
        <dbReference type="EMBL" id="KAH7160345.1"/>
    </source>
</evidence>
<dbReference type="Proteomes" id="UP000717696">
    <property type="component" value="Unassembled WGS sequence"/>
</dbReference>
<feature type="region of interest" description="Disordered" evidence="1">
    <location>
        <begin position="83"/>
        <end position="107"/>
    </location>
</feature>
<keyword evidence="2" id="KW-0472">Membrane</keyword>
<keyword evidence="2" id="KW-0812">Transmembrane</keyword>
<organism evidence="3 4">
    <name type="scientific">Dactylonectria estremocensis</name>
    <dbReference type="NCBI Taxonomy" id="1079267"/>
    <lineage>
        <taxon>Eukaryota</taxon>
        <taxon>Fungi</taxon>
        <taxon>Dikarya</taxon>
        <taxon>Ascomycota</taxon>
        <taxon>Pezizomycotina</taxon>
        <taxon>Sordariomycetes</taxon>
        <taxon>Hypocreomycetidae</taxon>
        <taxon>Hypocreales</taxon>
        <taxon>Nectriaceae</taxon>
        <taxon>Dactylonectria</taxon>
    </lineage>
</organism>
<dbReference type="EMBL" id="JAGMUU010000002">
    <property type="protein sequence ID" value="KAH7160345.1"/>
    <property type="molecule type" value="Genomic_DNA"/>
</dbReference>
<accession>A0A9P9JIN7</accession>
<proteinExistence type="predicted"/>
<feature type="region of interest" description="Disordered" evidence="1">
    <location>
        <begin position="38"/>
        <end position="61"/>
    </location>
</feature>
<reference evidence="3" key="1">
    <citation type="journal article" date="2021" name="Nat. Commun.">
        <title>Genetic determinants of endophytism in the Arabidopsis root mycobiome.</title>
        <authorList>
            <person name="Mesny F."/>
            <person name="Miyauchi S."/>
            <person name="Thiergart T."/>
            <person name="Pickel B."/>
            <person name="Atanasova L."/>
            <person name="Karlsson M."/>
            <person name="Huettel B."/>
            <person name="Barry K.W."/>
            <person name="Haridas S."/>
            <person name="Chen C."/>
            <person name="Bauer D."/>
            <person name="Andreopoulos W."/>
            <person name="Pangilinan J."/>
            <person name="LaButti K."/>
            <person name="Riley R."/>
            <person name="Lipzen A."/>
            <person name="Clum A."/>
            <person name="Drula E."/>
            <person name="Henrissat B."/>
            <person name="Kohler A."/>
            <person name="Grigoriev I.V."/>
            <person name="Martin F.M."/>
            <person name="Hacquard S."/>
        </authorList>
    </citation>
    <scope>NUCLEOTIDE SEQUENCE</scope>
    <source>
        <strain evidence="3">MPI-CAGE-AT-0021</strain>
    </source>
</reference>
<dbReference type="AlphaFoldDB" id="A0A9P9JIN7"/>
<protein>
    <submittedName>
        <fullName evidence="3">Uncharacterized protein</fullName>
    </submittedName>
</protein>
<keyword evidence="2" id="KW-1133">Transmembrane helix</keyword>
<feature type="transmembrane region" description="Helical" evidence="2">
    <location>
        <begin position="6"/>
        <end position="29"/>
    </location>
</feature>